<dbReference type="InterPro" id="IPR015421">
    <property type="entry name" value="PyrdxlP-dep_Trfase_major"/>
</dbReference>
<dbReference type="Gene3D" id="1.10.260.50">
    <property type="match status" value="1"/>
</dbReference>
<organism evidence="9 10">
    <name type="scientific">Bacillus pumilus</name>
    <name type="common">Bacillus mesentericus</name>
    <dbReference type="NCBI Taxonomy" id="1408"/>
    <lineage>
        <taxon>Bacteria</taxon>
        <taxon>Bacillati</taxon>
        <taxon>Bacillota</taxon>
        <taxon>Bacilli</taxon>
        <taxon>Bacillales</taxon>
        <taxon>Bacillaceae</taxon>
        <taxon>Bacillus</taxon>
    </lineage>
</organism>
<dbReference type="InterPro" id="IPR016454">
    <property type="entry name" value="Cysteine_dSase"/>
</dbReference>
<proteinExistence type="inferred from homology"/>
<dbReference type="EC" id="2.8.1.7" evidence="9"/>
<dbReference type="PROSITE" id="PS00595">
    <property type="entry name" value="AA_TRANSFER_CLASS_5"/>
    <property type="match status" value="1"/>
</dbReference>
<dbReference type="GO" id="GO:0031071">
    <property type="term" value="F:cysteine desulfurase activity"/>
    <property type="evidence" value="ECO:0007669"/>
    <property type="project" value="UniProtKB-EC"/>
</dbReference>
<gene>
    <name evidence="9" type="ORF">CTV99_12085</name>
</gene>
<dbReference type="EMBL" id="PEKP01000016">
    <property type="protein sequence ID" value="PIK26572.1"/>
    <property type="molecule type" value="Genomic_DNA"/>
</dbReference>
<keyword evidence="3" id="KW-0479">Metal-binding</keyword>
<dbReference type="GO" id="GO:0051536">
    <property type="term" value="F:iron-sulfur cluster binding"/>
    <property type="evidence" value="ECO:0007669"/>
    <property type="project" value="UniProtKB-KW"/>
</dbReference>
<dbReference type="PIRSF" id="PIRSF005572">
    <property type="entry name" value="NifS"/>
    <property type="match status" value="1"/>
</dbReference>
<evidence type="ECO:0000256" key="2">
    <source>
        <dbReference type="ARBA" id="ARBA00006490"/>
    </source>
</evidence>
<evidence type="ECO:0000256" key="1">
    <source>
        <dbReference type="ARBA" id="ARBA00001933"/>
    </source>
</evidence>
<evidence type="ECO:0000259" key="8">
    <source>
        <dbReference type="Pfam" id="PF00266"/>
    </source>
</evidence>
<dbReference type="Gene3D" id="3.90.1150.10">
    <property type="entry name" value="Aspartate Aminotransferase, domain 1"/>
    <property type="match status" value="1"/>
</dbReference>
<dbReference type="PANTHER" id="PTHR11601">
    <property type="entry name" value="CYSTEINE DESULFURYLASE FAMILY MEMBER"/>
    <property type="match status" value="1"/>
</dbReference>
<evidence type="ECO:0000256" key="7">
    <source>
        <dbReference type="RuleBase" id="RU004504"/>
    </source>
</evidence>
<comment type="caution">
    <text evidence="9">The sequence shown here is derived from an EMBL/GenBank/DDBJ whole genome shotgun (WGS) entry which is preliminary data.</text>
</comment>
<keyword evidence="6" id="KW-0411">Iron-sulfur</keyword>
<dbReference type="PANTHER" id="PTHR11601:SF36">
    <property type="entry name" value="CYSTEINE DESULFURASE NIFS-RELATED"/>
    <property type="match status" value="1"/>
</dbReference>
<protein>
    <submittedName>
        <fullName evidence="9">Cysteine desulfurase</fullName>
        <ecNumber evidence="9">2.8.1.7</ecNumber>
    </submittedName>
</protein>
<reference evidence="9 10" key="1">
    <citation type="submission" date="2017-11" db="EMBL/GenBank/DDBJ databases">
        <title>Draft genome sequence of Bacillus pumilus 51_5il from lake Gorkoye (Russia: Novosibirsk region).</title>
        <authorList>
            <person name="Shipova A.A."/>
            <person name="Rozanov A.S."/>
            <person name="Bryanskaya A.V."/>
            <person name="Peltek S.E."/>
        </authorList>
    </citation>
    <scope>NUCLEOTIDE SEQUENCE [LARGE SCALE GENOMIC DNA]</scope>
    <source>
        <strain evidence="9 10">51_5il</strain>
    </source>
</reference>
<dbReference type="GO" id="GO:0046872">
    <property type="term" value="F:metal ion binding"/>
    <property type="evidence" value="ECO:0007669"/>
    <property type="project" value="UniProtKB-KW"/>
</dbReference>
<evidence type="ECO:0000256" key="5">
    <source>
        <dbReference type="ARBA" id="ARBA00023004"/>
    </source>
</evidence>
<keyword evidence="5" id="KW-0408">Iron</keyword>
<evidence type="ECO:0000256" key="4">
    <source>
        <dbReference type="ARBA" id="ARBA00022898"/>
    </source>
</evidence>
<evidence type="ECO:0000313" key="10">
    <source>
        <dbReference type="Proteomes" id="UP000230768"/>
    </source>
</evidence>
<comment type="cofactor">
    <cofactor evidence="1 7">
        <name>pyridoxal 5'-phosphate</name>
        <dbReference type="ChEBI" id="CHEBI:597326"/>
    </cofactor>
</comment>
<dbReference type="SUPFAM" id="SSF53383">
    <property type="entry name" value="PLP-dependent transferases"/>
    <property type="match status" value="1"/>
</dbReference>
<dbReference type="InterPro" id="IPR015422">
    <property type="entry name" value="PyrdxlP-dep_Trfase_small"/>
</dbReference>
<dbReference type="InterPro" id="IPR000192">
    <property type="entry name" value="Aminotrans_V_dom"/>
</dbReference>
<dbReference type="AlphaFoldDB" id="A0A2G8ISX4"/>
<comment type="similarity">
    <text evidence="2">Belongs to the class-V pyridoxal-phosphate-dependent aminotransferase family. NifS/IscS subfamily.</text>
</comment>
<sequence length="383" mass="42102">MDGLVYLDYAASTPVSEEALHVFQQLSKDCYGNASSLHDAGGRANDILTYSRQSLATMLKGEPDGIYFTSGGTESNILAIQSIMNGLPAHKQHVITTSVEHPSVHHAVNALQRLGVKVTIIEPNEEGIITKEILKQALLPETGLVSIQHANSETGIIQPLAQLAPLLKERHIFFHTDAVQTFGKIRVSIKELGVDAMSISSHKVYAPKGAGAVYMGAHVPWKPVYAGAVQENGLRPGTVNVPCIGAFAAASEQMMLQLDEQHKRDEQLRDYFLEQIKKRQLPVRTLQDNNNYRMLPHIIGCFFEGFEGQYVMLACNRHGICISTGSACASGYHHPSPAVKALHVSDRDALQFIRISFGRRSSTDDIDQLLHTFENLQKEKKGA</sequence>
<keyword evidence="9" id="KW-0808">Transferase</keyword>
<accession>A0A2G8ISX4</accession>
<dbReference type="Gene3D" id="3.40.640.10">
    <property type="entry name" value="Type I PLP-dependent aspartate aminotransferase-like (Major domain)"/>
    <property type="match status" value="1"/>
</dbReference>
<feature type="domain" description="Aminotransferase class V" evidence="8">
    <location>
        <begin position="5"/>
        <end position="369"/>
    </location>
</feature>
<evidence type="ECO:0000313" key="9">
    <source>
        <dbReference type="EMBL" id="PIK26572.1"/>
    </source>
</evidence>
<keyword evidence="4" id="KW-0663">Pyridoxal phosphate</keyword>
<dbReference type="Proteomes" id="UP000230768">
    <property type="component" value="Unassembled WGS sequence"/>
</dbReference>
<dbReference type="Pfam" id="PF00266">
    <property type="entry name" value="Aminotran_5"/>
    <property type="match status" value="1"/>
</dbReference>
<name>A0A2G8ISX4_BACPU</name>
<evidence type="ECO:0000256" key="3">
    <source>
        <dbReference type="ARBA" id="ARBA00022723"/>
    </source>
</evidence>
<dbReference type="NCBIfam" id="NF002806">
    <property type="entry name" value="PRK02948.1"/>
    <property type="match status" value="1"/>
</dbReference>
<dbReference type="InterPro" id="IPR015424">
    <property type="entry name" value="PyrdxlP-dep_Trfase"/>
</dbReference>
<dbReference type="InterPro" id="IPR020578">
    <property type="entry name" value="Aminotrans_V_PyrdxlP_BS"/>
</dbReference>
<evidence type="ECO:0000256" key="6">
    <source>
        <dbReference type="ARBA" id="ARBA00023014"/>
    </source>
</evidence>